<dbReference type="EMBL" id="FAUW01000002">
    <property type="protein sequence ID" value="CUU77013.1"/>
    <property type="molecule type" value="Genomic_DNA"/>
</dbReference>
<evidence type="ECO:0000313" key="1">
    <source>
        <dbReference type="EMBL" id="CUU77013.1"/>
    </source>
</evidence>
<protein>
    <submittedName>
        <fullName evidence="1">Uncharacterized protein</fullName>
    </submittedName>
</protein>
<proteinExistence type="predicted"/>
<evidence type="ECO:0000313" key="2">
    <source>
        <dbReference type="Proteomes" id="UP000052257"/>
    </source>
</evidence>
<dbReference type="Proteomes" id="UP000052257">
    <property type="component" value="Unassembled WGS sequence"/>
</dbReference>
<reference evidence="1 2" key="1">
    <citation type="submission" date="2015-11" db="EMBL/GenBank/DDBJ databases">
        <authorList>
            <consortium name="Pathogen Informatics"/>
        </authorList>
    </citation>
    <scope>NUCLEOTIDE SEQUENCE [LARGE SCALE GENOMIC DNA]</scope>
    <source>
        <strain evidence="1 2">006A-0191</strain>
    </source>
</reference>
<sequence>MDRALSRSITSIIRRKICQAYIKSWLISLKKINKKEERIKNASKNRKK</sequence>
<accession>A0A9W5AQF4</accession>
<dbReference type="AlphaFoldDB" id="A0A9W5AQF4"/>
<gene>
    <name evidence="1" type="ORF">ERS739220_00824</name>
</gene>
<organism evidence="1 2">
    <name type="scientific">Campylobacter hyointestinalis subsp. hyointestinalis</name>
    <dbReference type="NCBI Taxonomy" id="91352"/>
    <lineage>
        <taxon>Bacteria</taxon>
        <taxon>Pseudomonadati</taxon>
        <taxon>Campylobacterota</taxon>
        <taxon>Epsilonproteobacteria</taxon>
        <taxon>Campylobacterales</taxon>
        <taxon>Campylobacteraceae</taxon>
        <taxon>Campylobacter</taxon>
    </lineage>
</organism>
<comment type="caution">
    <text evidence="1">The sequence shown here is derived from an EMBL/GenBank/DDBJ whole genome shotgun (WGS) entry which is preliminary data.</text>
</comment>
<name>A0A9W5AQF4_CAMHY</name>